<dbReference type="Proteomes" id="UP000800092">
    <property type="component" value="Unassembled WGS sequence"/>
</dbReference>
<evidence type="ECO:0000256" key="2">
    <source>
        <dbReference type="ARBA" id="ARBA00004922"/>
    </source>
</evidence>
<dbReference type="Pfam" id="PF23358">
    <property type="entry name" value="OST48_MD"/>
    <property type="match status" value="1"/>
</dbReference>
<comment type="similarity">
    <text evidence="3 8">Belongs to the DDOST 48 kDa subunit family.</text>
</comment>
<keyword evidence="4 8" id="KW-0812">Transmembrane</keyword>
<keyword evidence="8" id="KW-0732">Signal</keyword>
<name>A0A6A6HIT0_VIRVR</name>
<dbReference type="EMBL" id="ML991778">
    <property type="protein sequence ID" value="KAF2237937.1"/>
    <property type="molecule type" value="Genomic_DNA"/>
</dbReference>
<keyword evidence="6 8" id="KW-1133">Transmembrane helix</keyword>
<reference evidence="11" key="1">
    <citation type="journal article" date="2020" name="Stud. Mycol.">
        <title>101 Dothideomycetes genomes: a test case for predicting lifestyles and emergence of pathogens.</title>
        <authorList>
            <person name="Haridas S."/>
            <person name="Albert R."/>
            <person name="Binder M."/>
            <person name="Bloem J."/>
            <person name="Labutti K."/>
            <person name="Salamov A."/>
            <person name="Andreopoulos B."/>
            <person name="Baker S."/>
            <person name="Barry K."/>
            <person name="Bills G."/>
            <person name="Bluhm B."/>
            <person name="Cannon C."/>
            <person name="Castanera R."/>
            <person name="Culley D."/>
            <person name="Daum C."/>
            <person name="Ezra D."/>
            <person name="Gonzalez J."/>
            <person name="Henrissat B."/>
            <person name="Kuo A."/>
            <person name="Liang C."/>
            <person name="Lipzen A."/>
            <person name="Lutzoni F."/>
            <person name="Magnuson J."/>
            <person name="Mondo S."/>
            <person name="Nolan M."/>
            <person name="Ohm R."/>
            <person name="Pangilinan J."/>
            <person name="Park H.-J."/>
            <person name="Ramirez L."/>
            <person name="Alfaro M."/>
            <person name="Sun H."/>
            <person name="Tritt A."/>
            <person name="Yoshinaga Y."/>
            <person name="Zwiers L.-H."/>
            <person name="Turgeon B."/>
            <person name="Goodwin S."/>
            <person name="Spatafora J."/>
            <person name="Crous P."/>
            <person name="Grigoriev I."/>
        </authorList>
    </citation>
    <scope>NUCLEOTIDE SEQUENCE</scope>
    <source>
        <strain evidence="11">Tuck. ex Michener</strain>
    </source>
</reference>
<dbReference type="AlphaFoldDB" id="A0A6A6HIT0"/>
<dbReference type="InterPro" id="IPR055459">
    <property type="entry name" value="OST48_MD"/>
</dbReference>
<comment type="subcellular location">
    <subcellularLocation>
        <location evidence="8">Endoplasmic reticulum membrane</location>
        <topology evidence="8">Single-pass type I membrane protein</topology>
    </subcellularLocation>
    <subcellularLocation>
        <location evidence="1">Membrane</location>
        <topology evidence="1">Single-pass type I membrane protein</topology>
    </subcellularLocation>
</comment>
<dbReference type="UniPathway" id="UPA00378"/>
<evidence type="ECO:0000259" key="10">
    <source>
        <dbReference type="Pfam" id="PF23358"/>
    </source>
</evidence>
<feature type="chain" id="PRO_5025713556" description="Dolichyl-diphosphooligosaccharide--protein glycosyltransferase subunit WBP1" evidence="8">
    <location>
        <begin position="19"/>
        <end position="472"/>
    </location>
</feature>
<feature type="domain" description="OST48 middle" evidence="10">
    <location>
        <begin position="316"/>
        <end position="457"/>
    </location>
</feature>
<proteinExistence type="inferred from homology"/>
<dbReference type="InterPro" id="IPR055457">
    <property type="entry name" value="OST48_N"/>
</dbReference>
<evidence type="ECO:0000256" key="7">
    <source>
        <dbReference type="ARBA" id="ARBA00023136"/>
    </source>
</evidence>
<organism evidence="11 12">
    <name type="scientific">Viridothelium virens</name>
    <name type="common">Speckled blister lichen</name>
    <name type="synonym">Trypethelium virens</name>
    <dbReference type="NCBI Taxonomy" id="1048519"/>
    <lineage>
        <taxon>Eukaryota</taxon>
        <taxon>Fungi</taxon>
        <taxon>Dikarya</taxon>
        <taxon>Ascomycota</taxon>
        <taxon>Pezizomycotina</taxon>
        <taxon>Dothideomycetes</taxon>
        <taxon>Dothideomycetes incertae sedis</taxon>
        <taxon>Trypetheliales</taxon>
        <taxon>Trypetheliaceae</taxon>
        <taxon>Viridothelium</taxon>
    </lineage>
</organism>
<dbReference type="GO" id="GO:0008250">
    <property type="term" value="C:oligosaccharyltransferase complex"/>
    <property type="evidence" value="ECO:0007669"/>
    <property type="project" value="TreeGrafter"/>
</dbReference>
<keyword evidence="12" id="KW-1185">Reference proteome</keyword>
<accession>A0A6A6HIT0</accession>
<comment type="pathway">
    <text evidence="2 8">Protein modification; protein glycosylation.</text>
</comment>
<keyword evidence="5 8" id="KW-0256">Endoplasmic reticulum</keyword>
<dbReference type="PANTHER" id="PTHR10830">
    <property type="entry name" value="DOLICHYL-DIPHOSPHOOLIGOSACCHARIDE--PROTEIN GLYCOSYLTRANSFERASE 48 KDA SUBUNIT"/>
    <property type="match status" value="1"/>
</dbReference>
<comment type="function">
    <text evidence="8">Subunit of the oligosaccharyl transferase (OST) complex that catalyzes the initial transfer of a defined glycan (Glc(3)Man(9)GlcNAc(2) in eukaryotes) from the lipid carrier dolichol-pyrophosphate to an asparagine residue within an Asn-X-Ser/Thr consensus motif in nascent polypeptide chains, the first step in protein N-glycosylation. N-glycosylation occurs cotranslationally and the complex associates with the Sec61 complex at the channel-forming translocon complex that mediates protein translocation across the endoplasmic reticulum (ER).</text>
</comment>
<evidence type="ECO:0000256" key="8">
    <source>
        <dbReference type="RuleBase" id="RU361142"/>
    </source>
</evidence>
<evidence type="ECO:0000313" key="11">
    <source>
        <dbReference type="EMBL" id="KAF2237937.1"/>
    </source>
</evidence>
<dbReference type="OrthoDB" id="29105at2759"/>
<evidence type="ECO:0000256" key="3">
    <source>
        <dbReference type="ARBA" id="ARBA00008743"/>
    </source>
</evidence>
<evidence type="ECO:0000256" key="1">
    <source>
        <dbReference type="ARBA" id="ARBA00004479"/>
    </source>
</evidence>
<dbReference type="GO" id="GO:0016740">
    <property type="term" value="F:transferase activity"/>
    <property type="evidence" value="ECO:0007669"/>
    <property type="project" value="UniProtKB-KW"/>
</dbReference>
<gene>
    <name evidence="11" type="ORF">EV356DRAFT_509867</name>
</gene>
<dbReference type="Pfam" id="PF03345">
    <property type="entry name" value="OST48_N"/>
    <property type="match status" value="1"/>
</dbReference>
<dbReference type="InterPro" id="IPR005013">
    <property type="entry name" value="DDOST_48_kDa_subunit"/>
</dbReference>
<keyword evidence="7 8" id="KW-0472">Membrane</keyword>
<evidence type="ECO:0000259" key="9">
    <source>
        <dbReference type="Pfam" id="PF03345"/>
    </source>
</evidence>
<dbReference type="GO" id="GO:0018279">
    <property type="term" value="P:protein N-linked glycosylation via asparagine"/>
    <property type="evidence" value="ECO:0007669"/>
    <property type="project" value="UniProtKB-UniRule"/>
</dbReference>
<feature type="domain" description="OST48 N-terminal" evidence="9">
    <location>
        <begin position="25"/>
        <end position="281"/>
    </location>
</feature>
<protein>
    <recommendedName>
        <fullName evidence="8">Dolichyl-diphosphooligosaccharide--protein glycosyltransferase subunit WBP1</fullName>
        <shortName evidence="8">Oligosaccharyl transferase subunit WBP1</shortName>
    </recommendedName>
</protein>
<sequence length="472" mass="52614">MRAFLSFLLPALVGVAQALSYTGTRLLVVNEDASEKDNYSKFWGDLESRGFRISFESPKNEKLSLFELGERAYDHLILLPPKSKGFGPNLSPKNILDFAKKEGNVILALSGDSPTPAAINSLLLELDIHLPPDRNALLVDHFNYDISSAPEKHDVLVLPPIQLLRTDLNNFFETENPVAAPRVVGQVLGNASPHLAPILKAPSTAYSYNPKDEAEAVEDPFAFGSQLSIASAMQARNSARFTVLGSAEMLENKWFDASVKLSGKQTKTGNQDFAKKLSEWTFQEVGVLKVGELTHYQNEGDKKGVLNQTAIGASELNPKIYKIKDDVTYTIELSEWSHDHFIPYVPPPLDALQLECTMLSPFHRLPLLPSASLSTPNATLYTASFTLPDQHGIFNFRVNYKRPFLTSVDEKRTVTVRHMAHDEYTRSFAISGAYVWITGIWTTVVGWVLFLGMWLYARPTEEERKAKGKKAQ</sequence>
<evidence type="ECO:0000256" key="5">
    <source>
        <dbReference type="ARBA" id="ARBA00022824"/>
    </source>
</evidence>
<comment type="subunit">
    <text evidence="8">Component of the oligosaccharyltransferase (OST) complex.</text>
</comment>
<evidence type="ECO:0000256" key="4">
    <source>
        <dbReference type="ARBA" id="ARBA00022692"/>
    </source>
</evidence>
<evidence type="ECO:0000256" key="6">
    <source>
        <dbReference type="ARBA" id="ARBA00022989"/>
    </source>
</evidence>
<feature type="signal peptide" evidence="8">
    <location>
        <begin position="1"/>
        <end position="18"/>
    </location>
</feature>
<keyword evidence="11" id="KW-0808">Transferase</keyword>
<dbReference type="PANTHER" id="PTHR10830:SF0">
    <property type="entry name" value="DOLICHYL-DIPHOSPHOOLIGOSACCHARIDE--PROTEIN GLYCOSYLTRANSFERASE 48 KDA SUBUNIT"/>
    <property type="match status" value="1"/>
</dbReference>
<evidence type="ECO:0000313" key="12">
    <source>
        <dbReference type="Proteomes" id="UP000800092"/>
    </source>
</evidence>
<feature type="transmembrane region" description="Helical" evidence="8">
    <location>
        <begin position="433"/>
        <end position="457"/>
    </location>
</feature>